<dbReference type="RefSeq" id="WP_359210619.1">
    <property type="nucleotide sequence ID" value="NZ_JBEZAM010000031.1"/>
</dbReference>
<proteinExistence type="predicted"/>
<dbReference type="PROSITE" id="PS51257">
    <property type="entry name" value="PROKAR_LIPOPROTEIN"/>
    <property type="match status" value="1"/>
</dbReference>
<protein>
    <recommendedName>
        <fullName evidence="4">Lipoprotein</fullName>
    </recommendedName>
</protein>
<sequence length="165" mass="18306">MKPDTFRKSAGLAAAALTVLTSTACGIIQPAPARAETPESVEHAELVGRWDGGQECRSPLPVIRLHDDYTFSVKDFPVEWEGPGPEDWKVTRRTTDGKWHAVNKDPGLTPYLVLKFDNGKDNKLLPFYMEKGELRMSRSVPVLGEPGQSYPCRYKRTSADPEFGG</sequence>
<keyword evidence="3" id="KW-1185">Reference proteome</keyword>
<accession>A0ABV3CZT5</accession>
<organism evidence="2 3">
    <name type="scientific">Streptomyces exfoliatus</name>
    <name type="common">Streptomyces hydrogenans</name>
    <dbReference type="NCBI Taxonomy" id="1905"/>
    <lineage>
        <taxon>Bacteria</taxon>
        <taxon>Bacillati</taxon>
        <taxon>Actinomycetota</taxon>
        <taxon>Actinomycetes</taxon>
        <taxon>Kitasatosporales</taxon>
        <taxon>Streptomycetaceae</taxon>
        <taxon>Streptomyces</taxon>
    </lineage>
</organism>
<feature type="chain" id="PRO_5045100125" description="Lipoprotein" evidence="1">
    <location>
        <begin position="25"/>
        <end position="165"/>
    </location>
</feature>
<dbReference type="EMBL" id="JBEZAM010000031">
    <property type="protein sequence ID" value="MEU7295732.1"/>
    <property type="molecule type" value="Genomic_DNA"/>
</dbReference>
<name>A0ABV3CZT5_STREX</name>
<evidence type="ECO:0000256" key="1">
    <source>
        <dbReference type="SAM" id="SignalP"/>
    </source>
</evidence>
<evidence type="ECO:0000313" key="2">
    <source>
        <dbReference type="EMBL" id="MEU7295732.1"/>
    </source>
</evidence>
<feature type="signal peptide" evidence="1">
    <location>
        <begin position="1"/>
        <end position="24"/>
    </location>
</feature>
<dbReference type="Proteomes" id="UP001551210">
    <property type="component" value="Unassembled WGS sequence"/>
</dbReference>
<evidence type="ECO:0008006" key="4">
    <source>
        <dbReference type="Google" id="ProtNLM"/>
    </source>
</evidence>
<gene>
    <name evidence="2" type="ORF">AB0A76_21375</name>
</gene>
<reference evidence="2 3" key="1">
    <citation type="submission" date="2024-06" db="EMBL/GenBank/DDBJ databases">
        <title>The Natural Products Discovery Center: Release of the First 8490 Sequenced Strains for Exploring Actinobacteria Biosynthetic Diversity.</title>
        <authorList>
            <person name="Kalkreuter E."/>
            <person name="Kautsar S.A."/>
            <person name="Yang D."/>
            <person name="Bader C.D."/>
            <person name="Teijaro C.N."/>
            <person name="Fluegel L."/>
            <person name="Davis C.M."/>
            <person name="Simpson J.R."/>
            <person name="Lauterbach L."/>
            <person name="Steele A.D."/>
            <person name="Gui C."/>
            <person name="Meng S."/>
            <person name="Li G."/>
            <person name="Viehrig K."/>
            <person name="Ye F."/>
            <person name="Su P."/>
            <person name="Kiefer A.F."/>
            <person name="Nichols A."/>
            <person name="Cepeda A.J."/>
            <person name="Yan W."/>
            <person name="Fan B."/>
            <person name="Jiang Y."/>
            <person name="Adhikari A."/>
            <person name="Zheng C.-J."/>
            <person name="Schuster L."/>
            <person name="Cowan T.M."/>
            <person name="Smanski M.J."/>
            <person name="Chevrette M.G."/>
            <person name="De Carvalho L.P.S."/>
            <person name="Shen B."/>
        </authorList>
    </citation>
    <scope>NUCLEOTIDE SEQUENCE [LARGE SCALE GENOMIC DNA]</scope>
    <source>
        <strain evidence="2 3">NPDC045705</strain>
    </source>
</reference>
<keyword evidence="1" id="KW-0732">Signal</keyword>
<comment type="caution">
    <text evidence="2">The sequence shown here is derived from an EMBL/GenBank/DDBJ whole genome shotgun (WGS) entry which is preliminary data.</text>
</comment>
<evidence type="ECO:0000313" key="3">
    <source>
        <dbReference type="Proteomes" id="UP001551210"/>
    </source>
</evidence>